<organism evidence="2 3">
    <name type="scientific">Nematostella vectensis</name>
    <name type="common">Starlet sea anemone</name>
    <dbReference type="NCBI Taxonomy" id="45351"/>
    <lineage>
        <taxon>Eukaryota</taxon>
        <taxon>Metazoa</taxon>
        <taxon>Cnidaria</taxon>
        <taxon>Anthozoa</taxon>
        <taxon>Hexacorallia</taxon>
        <taxon>Actiniaria</taxon>
        <taxon>Edwardsiidae</taxon>
        <taxon>Nematostella</taxon>
    </lineage>
</organism>
<evidence type="ECO:0000313" key="2">
    <source>
        <dbReference type="EMBL" id="EDO31920.1"/>
    </source>
</evidence>
<dbReference type="AlphaFoldDB" id="A7SWJ6"/>
<gene>
    <name evidence="2" type="ORF">NEMVEDRAFT_v1g218589</name>
</gene>
<keyword evidence="3" id="KW-1185">Reference proteome</keyword>
<protein>
    <submittedName>
        <fullName evidence="2">Uncharacterized protein</fullName>
    </submittedName>
</protein>
<dbReference type="PANTHER" id="PTHR47331:SF1">
    <property type="entry name" value="GAG-LIKE PROTEIN"/>
    <property type="match status" value="1"/>
</dbReference>
<feature type="region of interest" description="Disordered" evidence="1">
    <location>
        <begin position="1"/>
        <end position="48"/>
    </location>
</feature>
<evidence type="ECO:0000256" key="1">
    <source>
        <dbReference type="SAM" id="MobiDB-lite"/>
    </source>
</evidence>
<sequence length="545" mass="61124">MNPRADPPCLTLTGGCQSKLDADRIKPRKKPRDPPTPRGKVSRSTKNLLSWPKPKKTCLMVFRRIHVCVAMVNMLFITVTNLKEKHQVNILMCPMNSNFALTVKREVTKAMSVNQKVDVKSKNVVDCTTPSYTGLSLPSENAINRARTLMYHLPIMKQVLTHMSAQQMRDVIDYLKLEGETKKLTISKIENRGTTQISKLVDIQETSTVEIGLLIGVNFFEAMLQHEGRKGLKGHLYAVRTDFGCCRCSERVGAIRRWSATCRPCQCRGRCPALPDGTLVENRIGTKFNKAENISFEDERALDDLRHNTKFRSDQTFPDLLWKEKDVRLPSNKPLAERRLEQTERAIDKNDASCFLTTQAVLRDFYMDDLVKSVPTKDEAIQIAKQLINLLSRGGFHLTKFMSNSEVLDALPSHEIAQAWRILGRKSSRSSLESDTLEIKGQINAALRFVSETSSGGVLGLTDDVMTQLKEKHSDPQPAKLGSLLFGPIDDAIPDTLYSEINSDMVRQAALRTKGSGGPSGIDANGFRRMLASKCFSHLQDCVMR</sequence>
<reference evidence="2 3" key="1">
    <citation type="journal article" date="2007" name="Science">
        <title>Sea anemone genome reveals ancestral eumetazoan gene repertoire and genomic organization.</title>
        <authorList>
            <person name="Putnam N.H."/>
            <person name="Srivastava M."/>
            <person name="Hellsten U."/>
            <person name="Dirks B."/>
            <person name="Chapman J."/>
            <person name="Salamov A."/>
            <person name="Terry A."/>
            <person name="Shapiro H."/>
            <person name="Lindquist E."/>
            <person name="Kapitonov V.V."/>
            <person name="Jurka J."/>
            <person name="Genikhovich G."/>
            <person name="Grigoriev I.V."/>
            <person name="Lucas S.M."/>
            <person name="Steele R.E."/>
            <person name="Finnerty J.R."/>
            <person name="Technau U."/>
            <person name="Martindale M.Q."/>
            <person name="Rokhsar D.S."/>
        </authorList>
    </citation>
    <scope>NUCLEOTIDE SEQUENCE [LARGE SCALE GENOMIC DNA]</scope>
    <source>
        <strain evidence="3">CH2 X CH6</strain>
    </source>
</reference>
<name>A7SWJ6_NEMVE</name>
<evidence type="ECO:0000313" key="3">
    <source>
        <dbReference type="Proteomes" id="UP000001593"/>
    </source>
</evidence>
<proteinExistence type="predicted"/>
<dbReference type="EMBL" id="DS469861">
    <property type="protein sequence ID" value="EDO31920.1"/>
    <property type="molecule type" value="Genomic_DNA"/>
</dbReference>
<dbReference type="InParanoid" id="A7SWJ6"/>
<accession>A7SWJ6</accession>
<dbReference type="Proteomes" id="UP000001593">
    <property type="component" value="Unassembled WGS sequence"/>
</dbReference>
<dbReference type="PANTHER" id="PTHR47331">
    <property type="entry name" value="PHD-TYPE DOMAIN-CONTAINING PROTEIN"/>
    <property type="match status" value="1"/>
</dbReference>
<dbReference type="HOGENOM" id="CLU_499965_0_0_1"/>